<feature type="chain" id="PRO_5030135652" evidence="10">
    <location>
        <begin position="24"/>
        <end position="305"/>
    </location>
</feature>
<keyword evidence="1" id="KW-0645">Protease</keyword>
<feature type="disulfide bond" evidence="8">
    <location>
        <begin position="246"/>
        <end position="253"/>
    </location>
</feature>
<evidence type="ECO:0000313" key="12">
    <source>
        <dbReference type="Proteomes" id="UP000403266"/>
    </source>
</evidence>
<evidence type="ECO:0000256" key="2">
    <source>
        <dbReference type="ARBA" id="ARBA00022723"/>
    </source>
</evidence>
<sequence>MPRYISWWLSLLSVLLLSTAALAQDKGSLDPQPLPPLSNPDDPATPAKELFGRRTAPVPLSARSIGSYAKGCLAGAMALPIDGETWQVMRVSRNRMWGHPRLIAFLERLSKQMPDINGWPGLLVGDIAQPRGGPMLTGHASHQVGLDADVWLTPMPDRRLSHEEREDMSATNMVRPDRLDIDPTVWTPAHIALLKAVSQQPEVTRIFVNAAIKKALCRDAGAERGWLTKIRPLFGHDYHFHIRIACPPGDGSCRGQEPPPSGDGCGAELARWFTPQMLFPTPGRPRPPMTLAALPPECRRVLVAP</sequence>
<keyword evidence="2" id="KW-0479">Metal-binding</keyword>
<keyword evidence="12" id="KW-1185">Reference proteome</keyword>
<dbReference type="GO" id="GO:0046872">
    <property type="term" value="F:metal ion binding"/>
    <property type="evidence" value="ECO:0007669"/>
    <property type="project" value="UniProtKB-KW"/>
</dbReference>
<feature type="disulfide bond" evidence="8">
    <location>
        <begin position="217"/>
        <end position="265"/>
    </location>
</feature>
<evidence type="ECO:0000256" key="3">
    <source>
        <dbReference type="ARBA" id="ARBA00022729"/>
    </source>
</evidence>
<name>A0A5N7MQG3_9HYPH</name>
<dbReference type="Proteomes" id="UP000403266">
    <property type="component" value="Unassembled WGS sequence"/>
</dbReference>
<dbReference type="Pfam" id="PF03411">
    <property type="entry name" value="Peptidase_M74"/>
    <property type="match status" value="1"/>
</dbReference>
<dbReference type="GO" id="GO:0006508">
    <property type="term" value="P:proteolysis"/>
    <property type="evidence" value="ECO:0007669"/>
    <property type="project" value="UniProtKB-KW"/>
</dbReference>
<keyword evidence="4" id="KW-0574">Periplasm</keyword>
<comment type="caution">
    <text evidence="11">The sequence shown here is derived from an EMBL/GenBank/DDBJ whole genome shotgun (WGS) entry which is preliminary data.</text>
</comment>
<evidence type="ECO:0000256" key="10">
    <source>
        <dbReference type="SAM" id="SignalP"/>
    </source>
</evidence>
<keyword evidence="8" id="KW-1015">Disulfide bond</keyword>
<keyword evidence="3 10" id="KW-0732">Signal</keyword>
<dbReference type="Gene3D" id="3.30.1380.10">
    <property type="match status" value="1"/>
</dbReference>
<dbReference type="InterPro" id="IPR005073">
    <property type="entry name" value="Peptidase_M74"/>
</dbReference>
<dbReference type="SUPFAM" id="SSF55166">
    <property type="entry name" value="Hedgehog/DD-peptidase"/>
    <property type="match status" value="1"/>
</dbReference>
<keyword evidence="6" id="KW-0862">Zinc</keyword>
<dbReference type="NCBIfam" id="NF006947">
    <property type="entry name" value="PRK09429.1"/>
    <property type="match status" value="1"/>
</dbReference>
<evidence type="ECO:0000256" key="9">
    <source>
        <dbReference type="SAM" id="MobiDB-lite"/>
    </source>
</evidence>
<reference evidence="11 12" key="1">
    <citation type="journal article" date="2019" name="Syst. Appl. Microbiol.">
        <title>Microvirga tunisiensis sp. nov., a root nodule symbiotic bacterium isolated from Lupinus micranthus and L. luteus grown in Northern Tunisia.</title>
        <authorList>
            <person name="Msaddak A."/>
            <person name="Rejili M."/>
            <person name="Duran D."/>
            <person name="Mars M."/>
            <person name="Palacios J.M."/>
            <person name="Ruiz-Argueso T."/>
            <person name="Rey L."/>
            <person name="Imperial J."/>
        </authorList>
    </citation>
    <scope>NUCLEOTIDE SEQUENCE [LARGE SCALE GENOMIC DNA]</scope>
    <source>
        <strain evidence="11 12">Lmie10</strain>
    </source>
</reference>
<evidence type="ECO:0000256" key="1">
    <source>
        <dbReference type="ARBA" id="ARBA00022670"/>
    </source>
</evidence>
<evidence type="ECO:0000313" key="11">
    <source>
        <dbReference type="EMBL" id="MPR29257.1"/>
    </source>
</evidence>
<dbReference type="GO" id="GO:0030288">
    <property type="term" value="C:outer membrane-bounded periplasmic space"/>
    <property type="evidence" value="ECO:0007669"/>
    <property type="project" value="InterPro"/>
</dbReference>
<evidence type="ECO:0000256" key="5">
    <source>
        <dbReference type="ARBA" id="ARBA00022801"/>
    </source>
</evidence>
<evidence type="ECO:0000256" key="7">
    <source>
        <dbReference type="ARBA" id="ARBA00023049"/>
    </source>
</evidence>
<dbReference type="AlphaFoldDB" id="A0A5N7MQG3"/>
<feature type="disulfide bond" evidence="8">
    <location>
        <begin position="72"/>
        <end position="298"/>
    </location>
</feature>
<keyword evidence="5" id="KW-0378">Hydrolase</keyword>
<gene>
    <name evidence="11" type="primary">mepA</name>
    <name evidence="11" type="ORF">FS320_30195</name>
</gene>
<organism evidence="11 12">
    <name type="scientific">Microvirga tunisiensis</name>
    <dbReference type="NCBI Taxonomy" id="2108360"/>
    <lineage>
        <taxon>Bacteria</taxon>
        <taxon>Pseudomonadati</taxon>
        <taxon>Pseudomonadota</taxon>
        <taxon>Alphaproteobacteria</taxon>
        <taxon>Hyphomicrobiales</taxon>
        <taxon>Methylobacteriaceae</taxon>
        <taxon>Microvirga</taxon>
    </lineage>
</organism>
<feature type="region of interest" description="Disordered" evidence="9">
    <location>
        <begin position="28"/>
        <end position="53"/>
    </location>
</feature>
<dbReference type="RefSeq" id="WP_152715961.1">
    <property type="nucleotide sequence ID" value="NZ_VOSJ01000223.1"/>
</dbReference>
<accession>A0A5N7MQG3</accession>
<evidence type="ECO:0000256" key="6">
    <source>
        <dbReference type="ARBA" id="ARBA00022833"/>
    </source>
</evidence>
<protein>
    <submittedName>
        <fullName evidence="11">Penicillin-insensitive murein endopeptidase</fullName>
    </submittedName>
</protein>
<proteinExistence type="predicted"/>
<keyword evidence="7" id="KW-0482">Metalloprotease</keyword>
<evidence type="ECO:0000256" key="4">
    <source>
        <dbReference type="ARBA" id="ARBA00022764"/>
    </source>
</evidence>
<dbReference type="GO" id="GO:0008237">
    <property type="term" value="F:metallopeptidase activity"/>
    <property type="evidence" value="ECO:0007669"/>
    <property type="project" value="UniProtKB-KW"/>
</dbReference>
<dbReference type="OrthoDB" id="1467367at2"/>
<dbReference type="GO" id="GO:0004252">
    <property type="term" value="F:serine-type endopeptidase activity"/>
    <property type="evidence" value="ECO:0007669"/>
    <property type="project" value="InterPro"/>
</dbReference>
<dbReference type="EMBL" id="VOSK01000213">
    <property type="protein sequence ID" value="MPR29257.1"/>
    <property type="molecule type" value="Genomic_DNA"/>
</dbReference>
<evidence type="ECO:0000256" key="8">
    <source>
        <dbReference type="PIRSR" id="PIRSR018455-2"/>
    </source>
</evidence>
<dbReference type="InterPro" id="IPR009045">
    <property type="entry name" value="Zn_M74/Hedgehog-like"/>
</dbReference>
<dbReference type="PIRSF" id="PIRSF018455">
    <property type="entry name" value="MepA"/>
    <property type="match status" value="1"/>
</dbReference>
<feature type="signal peptide" evidence="10">
    <location>
        <begin position="1"/>
        <end position="23"/>
    </location>
</feature>